<dbReference type="STRING" id="123822.B0188_05740"/>
<evidence type="ECO:0000313" key="1">
    <source>
        <dbReference type="EMBL" id="OOS04163.1"/>
    </source>
</evidence>
<accession>A0A1T0B1U4</accession>
<proteinExistence type="predicted"/>
<gene>
    <name evidence="1" type="ORF">B0188_05740</name>
</gene>
<comment type="caution">
    <text evidence="1">The sequence shown here is derived from an EMBL/GenBank/DDBJ whole genome shotgun (WGS) entry which is preliminary data.</text>
</comment>
<reference evidence="1 2" key="1">
    <citation type="submission" date="2017-02" db="EMBL/GenBank/DDBJ databases">
        <title>Draft genome sequence of Haemophilus felis CCUG 31170 type strain.</title>
        <authorList>
            <person name="Engstrom-Jakobsson H."/>
            <person name="Salva-Serra F."/>
            <person name="Thorell K."/>
            <person name="Gonzales-Siles L."/>
            <person name="Karlsson R."/>
            <person name="Boulund F."/>
            <person name="Engstrand L."/>
            <person name="Kristiansson E."/>
            <person name="Moore E."/>
        </authorList>
    </citation>
    <scope>NUCLEOTIDE SEQUENCE [LARGE SCALE GENOMIC DNA]</scope>
    <source>
        <strain evidence="1 2">CCUG 31170</strain>
    </source>
</reference>
<dbReference type="Proteomes" id="UP000190023">
    <property type="component" value="Unassembled WGS sequence"/>
</dbReference>
<dbReference type="EMBL" id="MUYB01000021">
    <property type="protein sequence ID" value="OOS04163.1"/>
    <property type="molecule type" value="Genomic_DNA"/>
</dbReference>
<dbReference type="AlphaFoldDB" id="A0A1T0B1U4"/>
<name>A0A1T0B1U4_9PAST</name>
<organism evidence="1 2">
    <name type="scientific">[Haemophilus] felis</name>
    <dbReference type="NCBI Taxonomy" id="123822"/>
    <lineage>
        <taxon>Bacteria</taxon>
        <taxon>Pseudomonadati</taxon>
        <taxon>Pseudomonadota</taxon>
        <taxon>Gammaproteobacteria</taxon>
        <taxon>Pasteurellales</taxon>
        <taxon>Pasteurellaceae</taxon>
    </lineage>
</organism>
<keyword evidence="2" id="KW-1185">Reference proteome</keyword>
<evidence type="ECO:0000313" key="2">
    <source>
        <dbReference type="Proteomes" id="UP000190023"/>
    </source>
</evidence>
<sequence length="148" mass="16407">MSVSIVGNFKMLEQLSDTLVALGNKGVFVGIPEEQNKPVEDQPQFNLASLAAVLEFGNEHIPERPFLRKTLIDNQEKYVQLFAELFQKGLPIETIYKQIALVAQGDVQQNMVEGNWTPNAPSTIKRKGSSKPLIDTGKLRQSITGVVK</sequence>
<dbReference type="OrthoDB" id="8160844at2"/>
<protein>
    <submittedName>
        <fullName evidence="1">Uncharacterized protein</fullName>
    </submittedName>
</protein>